<feature type="compositionally biased region" description="Basic residues" evidence="15">
    <location>
        <begin position="500"/>
        <end position="516"/>
    </location>
</feature>
<dbReference type="Pfam" id="PF00680">
    <property type="entry name" value="RdRP_1"/>
    <property type="match status" value="1"/>
</dbReference>
<dbReference type="Pfam" id="PF00073">
    <property type="entry name" value="Rhv"/>
    <property type="match status" value="1"/>
</dbReference>
<keyword evidence="8" id="KW-0547">Nucleotide-binding</keyword>
<feature type="compositionally biased region" description="Basic and acidic residues" evidence="15">
    <location>
        <begin position="517"/>
        <end position="538"/>
    </location>
</feature>
<protein>
    <recommendedName>
        <fullName evidence="2">Genome polyprotein</fullName>
    </recommendedName>
</protein>
<dbReference type="InterPro" id="IPR009003">
    <property type="entry name" value="Peptidase_S1_PA"/>
</dbReference>
<keyword evidence="6" id="KW-0808">Transferase</keyword>
<evidence type="ECO:0000256" key="1">
    <source>
        <dbReference type="ARBA" id="ARBA00004328"/>
    </source>
</evidence>
<evidence type="ECO:0000256" key="5">
    <source>
        <dbReference type="ARBA" id="ARBA00022670"/>
    </source>
</evidence>
<dbReference type="GO" id="GO:0003723">
    <property type="term" value="F:RNA binding"/>
    <property type="evidence" value="ECO:0007669"/>
    <property type="project" value="InterPro"/>
</dbReference>
<dbReference type="GO" id="GO:0006351">
    <property type="term" value="P:DNA-templated transcription"/>
    <property type="evidence" value="ECO:0007669"/>
    <property type="project" value="InterPro"/>
</dbReference>
<dbReference type="PROSITE" id="PS51218">
    <property type="entry name" value="SF3_HELICASE_2"/>
    <property type="match status" value="1"/>
</dbReference>
<accession>A0A6M9Z846</accession>
<keyword evidence="5" id="KW-0645">Protease</keyword>
<dbReference type="GO" id="GO:0033644">
    <property type="term" value="C:host cell membrane"/>
    <property type="evidence" value="ECO:0007669"/>
    <property type="project" value="UniProtKB-SubCell"/>
</dbReference>
<dbReference type="GO" id="GO:0003968">
    <property type="term" value="F:RNA-directed RNA polymerase activity"/>
    <property type="evidence" value="ECO:0007669"/>
    <property type="project" value="UniProtKB-KW"/>
</dbReference>
<dbReference type="InterPro" id="IPR001205">
    <property type="entry name" value="RNA-dir_pol_C"/>
</dbReference>
<feature type="domain" description="SF3 helicase" evidence="17">
    <location>
        <begin position="2053"/>
        <end position="2216"/>
    </location>
</feature>
<dbReference type="InterPro" id="IPR043128">
    <property type="entry name" value="Rev_trsase/Diguanyl_cyclase"/>
</dbReference>
<dbReference type="SUPFAM" id="SSF52540">
    <property type="entry name" value="P-loop containing nucleoside triphosphate hydrolases"/>
    <property type="match status" value="1"/>
</dbReference>
<dbReference type="InterPro" id="IPR000605">
    <property type="entry name" value="Helicase_SF3_ssDNA/RNA_vir"/>
</dbReference>
<keyword evidence="4" id="KW-0167">Capsid protein</keyword>
<dbReference type="InterPro" id="IPR024387">
    <property type="entry name" value="Pept_C3G_Picornavir"/>
</dbReference>
<evidence type="ECO:0000256" key="4">
    <source>
        <dbReference type="ARBA" id="ARBA00022561"/>
    </source>
</evidence>
<keyword evidence="3" id="KW-0696">RNA-directed RNA polymerase</keyword>
<dbReference type="InterPro" id="IPR029053">
    <property type="entry name" value="Viral_coat"/>
</dbReference>
<reference evidence="19" key="1">
    <citation type="submission" date="2020-01" db="EMBL/GenBank/DDBJ databases">
        <title>Viral genomes from wild and zoo birds in China.</title>
        <authorList>
            <person name="Lu J."/>
            <person name="Shan T."/>
            <person name="Yang S."/>
            <person name="Zhang W."/>
        </authorList>
    </citation>
    <scope>NUCLEOTIDE SEQUENCE</scope>
    <source>
        <strain evidence="19">Ybw132shi02</strain>
    </source>
</reference>
<name>A0A6M9Z846_9VIRU</name>
<dbReference type="EMBL" id="MT138181">
    <property type="protein sequence ID" value="QKN88969.1"/>
    <property type="molecule type" value="Genomic_RNA"/>
</dbReference>
<dbReference type="SUPFAM" id="SSF88633">
    <property type="entry name" value="Positive stranded ssRNA viruses"/>
    <property type="match status" value="3"/>
</dbReference>
<keyword evidence="7" id="KW-0548">Nucleotidyltransferase</keyword>
<dbReference type="InterPro" id="IPR027417">
    <property type="entry name" value="P-loop_NTPase"/>
</dbReference>
<keyword evidence="14" id="KW-0693">Viral RNA replication</keyword>
<feature type="region of interest" description="Disordered" evidence="15">
    <location>
        <begin position="478"/>
        <end position="538"/>
    </location>
</feature>
<evidence type="ECO:0000256" key="2">
    <source>
        <dbReference type="ARBA" id="ARBA00020107"/>
    </source>
</evidence>
<evidence type="ECO:0000256" key="6">
    <source>
        <dbReference type="ARBA" id="ARBA00022679"/>
    </source>
</evidence>
<keyword evidence="11" id="KW-0788">Thiol protease</keyword>
<dbReference type="CDD" id="cd00205">
    <property type="entry name" value="rhv_like"/>
    <property type="match status" value="2"/>
</dbReference>
<dbReference type="InterPro" id="IPR007094">
    <property type="entry name" value="RNA-dir_pol_PSvirus"/>
</dbReference>
<dbReference type="GO" id="GO:0039694">
    <property type="term" value="P:viral RNA genome replication"/>
    <property type="evidence" value="ECO:0007669"/>
    <property type="project" value="InterPro"/>
</dbReference>
<dbReference type="SUPFAM" id="SSF50494">
    <property type="entry name" value="Trypsin-like serine proteases"/>
    <property type="match status" value="1"/>
</dbReference>
<evidence type="ECO:0000256" key="9">
    <source>
        <dbReference type="ARBA" id="ARBA00022801"/>
    </source>
</evidence>
<feature type="domain" description="RdRp catalytic" evidence="16">
    <location>
        <begin position="3214"/>
        <end position="3366"/>
    </location>
</feature>
<evidence type="ECO:0000256" key="11">
    <source>
        <dbReference type="ARBA" id="ARBA00022807"/>
    </source>
</evidence>
<dbReference type="Gene3D" id="1.20.960.20">
    <property type="match status" value="1"/>
</dbReference>
<dbReference type="Gene3D" id="3.40.50.300">
    <property type="entry name" value="P-loop containing nucleotide triphosphate hydrolases"/>
    <property type="match status" value="1"/>
</dbReference>
<evidence type="ECO:0000256" key="8">
    <source>
        <dbReference type="ARBA" id="ARBA00022741"/>
    </source>
</evidence>
<evidence type="ECO:0000256" key="13">
    <source>
        <dbReference type="ARBA" id="ARBA00022844"/>
    </source>
</evidence>
<dbReference type="InterPro" id="IPR043504">
    <property type="entry name" value="Peptidase_S1_PA_chymotrypsin"/>
</dbReference>
<keyword evidence="10" id="KW-0347">Helicase</keyword>
<dbReference type="PROSITE" id="PS51874">
    <property type="entry name" value="PCV_3C_PRO"/>
    <property type="match status" value="1"/>
</dbReference>
<evidence type="ECO:0000259" key="16">
    <source>
        <dbReference type="PROSITE" id="PS50507"/>
    </source>
</evidence>
<evidence type="ECO:0000259" key="18">
    <source>
        <dbReference type="PROSITE" id="PS51874"/>
    </source>
</evidence>
<evidence type="ECO:0000313" key="19">
    <source>
        <dbReference type="EMBL" id="QKN88969.1"/>
    </source>
</evidence>
<dbReference type="InterPro" id="IPR044067">
    <property type="entry name" value="PCV_3C_PRO"/>
</dbReference>
<dbReference type="Gene3D" id="3.30.70.270">
    <property type="match status" value="1"/>
</dbReference>
<comment type="subcellular location">
    <subcellularLocation>
        <location evidence="1">Virion</location>
    </subcellularLocation>
</comment>
<dbReference type="GO" id="GO:0003724">
    <property type="term" value="F:RNA helicase activity"/>
    <property type="evidence" value="ECO:0007669"/>
    <property type="project" value="InterPro"/>
</dbReference>
<evidence type="ECO:0000259" key="17">
    <source>
        <dbReference type="PROSITE" id="PS51218"/>
    </source>
</evidence>
<organism evidence="19">
    <name type="scientific">Picornavirales sp</name>
    <dbReference type="NCBI Taxonomy" id="1955153"/>
    <lineage>
        <taxon>Viruses</taxon>
        <taxon>Riboviria</taxon>
        <taxon>Orthornavirae</taxon>
        <taxon>Pisuviricota</taxon>
        <taxon>Pisoniviricetes</taxon>
        <taxon>Picornavirales</taxon>
    </lineage>
</organism>
<dbReference type="SUPFAM" id="SSF56672">
    <property type="entry name" value="DNA/RNA polymerases"/>
    <property type="match status" value="1"/>
</dbReference>
<dbReference type="InterPro" id="IPR001676">
    <property type="entry name" value="Picornavirus_capsid"/>
</dbReference>
<dbReference type="Gene3D" id="2.40.10.10">
    <property type="entry name" value="Trypsin-like serine proteases"/>
    <property type="match status" value="1"/>
</dbReference>
<dbReference type="Gene3D" id="2.60.120.20">
    <property type="match status" value="3"/>
</dbReference>
<dbReference type="CDD" id="cd23169">
    <property type="entry name" value="ps-ssRNAv-Picornavirales"/>
    <property type="match status" value="1"/>
</dbReference>
<evidence type="ECO:0000256" key="10">
    <source>
        <dbReference type="ARBA" id="ARBA00022806"/>
    </source>
</evidence>
<dbReference type="PROSITE" id="PS50507">
    <property type="entry name" value="RDRP_SSRNA_POS"/>
    <property type="match status" value="1"/>
</dbReference>
<dbReference type="Pfam" id="PF00910">
    <property type="entry name" value="RNA_helicase"/>
    <property type="match status" value="1"/>
</dbReference>
<dbReference type="GO" id="GO:0004197">
    <property type="term" value="F:cysteine-type endopeptidase activity"/>
    <property type="evidence" value="ECO:0007669"/>
    <property type="project" value="InterPro"/>
</dbReference>
<evidence type="ECO:0000256" key="15">
    <source>
        <dbReference type="SAM" id="MobiDB-lite"/>
    </source>
</evidence>
<proteinExistence type="predicted"/>
<evidence type="ECO:0000256" key="14">
    <source>
        <dbReference type="ARBA" id="ARBA00022953"/>
    </source>
</evidence>
<dbReference type="GO" id="GO:0006508">
    <property type="term" value="P:proteolysis"/>
    <property type="evidence" value="ECO:0007669"/>
    <property type="project" value="UniProtKB-KW"/>
</dbReference>
<dbReference type="InterPro" id="IPR014759">
    <property type="entry name" value="Helicase_SF3_ssRNA_vir"/>
</dbReference>
<dbReference type="InterPro" id="IPR033703">
    <property type="entry name" value="Rhv-like"/>
</dbReference>
<dbReference type="GO" id="GO:0019028">
    <property type="term" value="C:viral capsid"/>
    <property type="evidence" value="ECO:0007669"/>
    <property type="project" value="UniProtKB-KW"/>
</dbReference>
<evidence type="ECO:0000256" key="7">
    <source>
        <dbReference type="ARBA" id="ARBA00022695"/>
    </source>
</evidence>
<feature type="domain" description="Peptidase C3" evidence="18">
    <location>
        <begin position="2717"/>
        <end position="2925"/>
    </location>
</feature>
<evidence type="ECO:0000256" key="3">
    <source>
        <dbReference type="ARBA" id="ARBA00022484"/>
    </source>
</evidence>
<keyword evidence="13" id="KW-0946">Virion</keyword>
<evidence type="ECO:0000256" key="12">
    <source>
        <dbReference type="ARBA" id="ARBA00022840"/>
    </source>
</evidence>
<keyword evidence="12" id="KW-0067">ATP-binding</keyword>
<sequence>MSAYKTCWNGKEDFFTFLKRKDMRVIDLWTKKKDLPYAVEAKPGVYCCLKDQPDAPFIWSYNLSRDDNNEDLCFSYGNVQGVLNILWKMYDNDLVKFRKTLKGKFHDTPVKRWNTFYISACWRVLSAIMLKIYKEKEVVREMYRVMPTVVPLVAPVTETVFSELLERPIECVTVDLPRKDVVAMEFTAEGDDLLIIPMEKSDVSMEGKVVESSYTACGNIDLATKNLLRLRDPKCSSKLKKLRTRIDRMRGHLKRNCVTCVCARCCYRVLLTSKFSSTIIKRVCQANPQMADAPPPPNLKSKTLKSIVGAIRTVRAAAERHQEKMYVLCKIGRFADNQGNWDELLYHRQKVKLANAYTAFHFFLSTTCIGVNVGEPDLTDVTHSYWRQADRLLDACQKYSDKINKTTETVKIIKYLKRFQNLLYTIVHNLQGPFDPANVHYVEFADEEEGIAGEVEVLGRLEDLVIGAVPQMADGEKLTASAAPPDPTQKKAAPSTSKGPAKKSSVKKTKGGKKRSKPDGKAIVKKDPPVEKAVTKGETNKTLVLADERTVQKETLKKTVTEKPDSNAEKNQQMDNVFKRMMFIARYLWNEATPVSDSLDAFMLPGAYFSFASQKAEKACQPLTVNNILCNYGFVRFDMRVRIQINSSKMASGLLLVYFEPFLFAERQNYATSQSYTNFPHIWINVCESTSAEFVIPWCNMRDYFPIYWDNNAEYNYWGYLHIRPWTAIRAGASTSASATISVYMGFENWEVHQQVNPKSPTAITFTQDVIPTDFPGYSTNQIIPKPESYFKVIKEDSNVELQMEAGIGEILGAAPEVGAVLMEHLAKSLSRLSADAPLANATPANARLEVANVPAHGDGPKNAKVLGLTSCRQTPMKNRFLDSIAPSGYKDLMKMESYVYSFDLKTSNKENDGLFTWCVCPMMARYVGERNVTMNTQGEIELNRDPLEWSEYKQSWNSTFVSLAPTMLCYLAMGHLWWRGSLNWRFQAVKTPMHTARLGLRYQPSGGVTGKENECQKISQPSVIWDLQESDELKLTTEYAAPQPFLSTKWYGISLKATESIAVGNFACGTAEMFVVNPMKVGTGVSDTVTINVYLSAGPDFEFAGTADLGVIAGIGKFPTFKFAAIDGVTFPVGTRYLEFLWAFCSDAATEDLDAIKFVPSGNKKEIGVPKTQEGATELMFKLNNTKFATEYAKKFKKVLELWKGVMKTRKTDARIDIPRYTRKSYDAAMHFVSNIGFENTIMYDRLTQVQKITLMKGLAVAHMGPHAVKLSWMPDFANFPLLYRDGASITRCGTVSLEDVPKARVELQMADKEEEGLTHDAPLVKGINPFTDGTCVDLASVHELYGEHFNDMYQRLRRQYCVANWTYPRYRDSTDKWFDQWQIDFAVMNPEEFDTMYWEVGIPVTPAQNIGYIGDGNAYASVGANVGKFLSSPNLLPKMGVNWGNDYTMTPLTWLSEIFTFWRGDLRFSFFFPSSVELHATVVHIPDDYGYAYTSINNEAELSRVTNFGNVLYKGNVMGELSVEVPWCSKYPRLVLSRNGNSAITQNGSIRMFVKIQRSEWNRKFPIEKAKDVNTPTANYQPVDPLKFRLYMSFGETAELLVPRAAPRLFLYKDWYSYIHTDKFIYDNYDSIDETTVKKVDRSDLGDNISRVIKPTLEGGYEKPLRAIHRKHPVFHTGSVETIHRYTSAEYDELKKLPDSLMYTYKEDKKESVELQDDDGIQVSKEVYDAFHHCDVTDSATGAFRLSLDEVVSGGMHTLMSIPVVLNKFNKLMEQTSSTWSVTEGAMTALKSAGEKTANLVGNVVPKLWDATRIGLIGYAIYTFLNTEDWHGKAMALLSGAMAMGLNYEIVKRSFDWLIASISSLFSKQEEQETVVVQEDGEDDTVGDFARFVIRHSQPLKLVASAVGAFAIFSMCPTGVPKMENGVRGFASSMVGKLRNLTIVGAGFKTFEWLFEWIGKMFKYAFEWACDLVTGGMLTKKALVVQYPMVLDWLTRIEKYKSENDLTKAAWDYEVQMDIWRLMDKGKEYAEGVGKKEQFLAGYIAQGSKNLADIHAKTIANNMSVPFRVDPFCIWLYGAPGVGKSAMANGLGDFIGDFIDLPHTNRVYARNEDEEFWSGYIGQPVIMIDDICQNKKGHAVHEFIRMKSNNEVQVPMASLTEKGRKFRSQIIIATSNMGYPTPEDMASSQALWRRRNMLVRVKKGVGNRKGARYCMFDIMHPVNVDQIVREDVSYADLAAYAAQEARDYLIEQNSLVGSNLKGRKVPKMHPMQENADAVHDLFRETLFRVGGEIMVSKTPRVKDLEFLASMGEANIDTCIRRSTRFELRGMWDIVTPVVEAYKTRRDGQERAIMLAVKDVVDGIERAKENTVPQLPEQIELHAGDEEEFNRLRDTAWDIQDADERKYVGYKKLLCSKFYETTWTHVADDGEIRKVVRELYPDLSEDEVVVKVEDWTKIFNSANSMNQINTGETETPKSFEANLKKEDFRNMFVITSTGDWSIVALPENPTDAQFDAAAAWETVLAHMTVKDRNEMLSAMMERLKNKTVLKHEGVSATLKHWVKTKSNQVWKYFEDHPWIYSTLKMGAMAAGFFLGYKLLRWICKDYTDKIERKLCEYFGVLKETKYVQYVADKAIVVKDWTKNTALVKKISSLIAKEVGEEQAVTEAQILPIVEDALVKGILPSLTSVDKMRKKGVPSAYYMGERQKAVTQGSADQGADDVRKLIMGNFVRLKAVIGDRAKNLLGIIVDRNFLLTPLHYFDQMEERTEMTLTFYNGSQKETHIELFSPSKLRQIAKLDAAVYQLGFGFRPKKKITQHFMTMTDLPHVSKTGANLVTLTSDDILVQHIVDAKRRGGLTYQDDCVINYDVENLNVFEYDAGTTKGDCGSILIARNNGIRKKILGMHVAGLVDRDIGFSVCIPAETLEATIQSFPENESMIQLPEQLELQEAFPHYIVDPSEVIMPKGEFHLQGIIAKHLEVKLPIKTDIRKSPIHGMVRPPVTEPSILSVSDPRWTFEGSPLFNAVEKYGKKSKPFYYDDMKYVVSDVASDWYGWKLTMEPRVLTDHEAVFGNEAIPYCDRMNLTSSAGFPFVKWNNKKGKAWLYDQESFDGIKDEKYRQMYIQREENAKVRKRTPHLWISCLKDERRKMSKIQQGKTRVFMIAGADWVQLFRKYFLAFYVNFYANAGKFYSAVGVDPFSMDWTVIFRRLSTVGKKGFGIDFENFDGLTDADLMMMLIEEVNRWYKVKDPNWKKEDDNVRLTLGSDCVHSLFLVGCEMLWKKKGNPSGNPGTTVLNTKVHACYLRLAMMSIVRLMKRVCKEQNLHLPNELLSRLIDLPMKMYRTGVREITYGDDGVIGVADWLQMFFNLKTVTSALSYHGIVSTPENKEDEVYEVQPLLDCTFLKCGFVPLEGRECFYLAPIAKDTIFELTNWVRKSDDAVAQLRVNLHDALKFAFHWGLDFYRKFSTDVNNVMHERGLKPVVASYHIERDNFLDKCM</sequence>
<keyword evidence="9" id="KW-0378">Hydrolase</keyword>
<dbReference type="InterPro" id="IPR043502">
    <property type="entry name" value="DNA/RNA_pol_sf"/>
</dbReference>
<dbReference type="GO" id="GO:0005524">
    <property type="term" value="F:ATP binding"/>
    <property type="evidence" value="ECO:0007669"/>
    <property type="project" value="UniProtKB-KW"/>
</dbReference>
<dbReference type="GO" id="GO:0005198">
    <property type="term" value="F:structural molecule activity"/>
    <property type="evidence" value="ECO:0007669"/>
    <property type="project" value="InterPro"/>
</dbReference>
<dbReference type="Pfam" id="PF12381">
    <property type="entry name" value="Peptidase_C3G"/>
    <property type="match status" value="1"/>
</dbReference>